<feature type="chain" id="PRO_5044888134" description="Legume lectin domain-containing protein" evidence="1">
    <location>
        <begin position="21"/>
        <end position="188"/>
    </location>
</feature>
<comment type="caution">
    <text evidence="2">The sequence shown here is derived from an EMBL/GenBank/DDBJ whole genome shotgun (WGS) entry which is preliminary data.</text>
</comment>
<evidence type="ECO:0000313" key="3">
    <source>
        <dbReference type="Proteomes" id="UP001620626"/>
    </source>
</evidence>
<sequence length="188" mass="19936">MELAISCFVILNLIGTFAKSQNSGGNAADFVFLTFHNGSGNSFDVNIVTSSSRETANGPSLSLTSFKNGPKSVSFRSEFGQQFVLMSKSDPRASADKLTNGDDSLKLWQAKTAALSEKDGTLGVRGAGAIAKQLKVVMFWNIASPTMAPPCAPPPCRPPAPPIFRPPVSPFVCSATSAKICMSTRNWT</sequence>
<dbReference type="Proteomes" id="UP001620626">
    <property type="component" value="Unassembled WGS sequence"/>
</dbReference>
<keyword evidence="3" id="KW-1185">Reference proteome</keyword>
<evidence type="ECO:0000313" key="2">
    <source>
        <dbReference type="EMBL" id="KAL3106879.1"/>
    </source>
</evidence>
<protein>
    <recommendedName>
        <fullName evidence="4">Legume lectin domain-containing protein</fullName>
    </recommendedName>
</protein>
<feature type="signal peptide" evidence="1">
    <location>
        <begin position="1"/>
        <end position="20"/>
    </location>
</feature>
<reference evidence="2 3" key="1">
    <citation type="submission" date="2024-10" db="EMBL/GenBank/DDBJ databases">
        <authorList>
            <person name="Kim D."/>
        </authorList>
    </citation>
    <scope>NUCLEOTIDE SEQUENCE [LARGE SCALE GENOMIC DNA]</scope>
    <source>
        <strain evidence="2">BH-2024</strain>
    </source>
</reference>
<keyword evidence="1" id="KW-0732">Signal</keyword>
<evidence type="ECO:0000256" key="1">
    <source>
        <dbReference type="SAM" id="SignalP"/>
    </source>
</evidence>
<evidence type="ECO:0008006" key="4">
    <source>
        <dbReference type="Google" id="ProtNLM"/>
    </source>
</evidence>
<accession>A0ABD2KVM7</accession>
<proteinExistence type="predicted"/>
<name>A0ABD2KVM7_9BILA</name>
<dbReference type="EMBL" id="JBICBT010000631">
    <property type="protein sequence ID" value="KAL3106879.1"/>
    <property type="molecule type" value="Genomic_DNA"/>
</dbReference>
<gene>
    <name evidence="2" type="ORF">niasHT_010794</name>
</gene>
<organism evidence="2 3">
    <name type="scientific">Heterodera trifolii</name>
    <dbReference type="NCBI Taxonomy" id="157864"/>
    <lineage>
        <taxon>Eukaryota</taxon>
        <taxon>Metazoa</taxon>
        <taxon>Ecdysozoa</taxon>
        <taxon>Nematoda</taxon>
        <taxon>Chromadorea</taxon>
        <taxon>Rhabditida</taxon>
        <taxon>Tylenchina</taxon>
        <taxon>Tylenchomorpha</taxon>
        <taxon>Tylenchoidea</taxon>
        <taxon>Heteroderidae</taxon>
        <taxon>Heteroderinae</taxon>
        <taxon>Heterodera</taxon>
    </lineage>
</organism>
<dbReference type="AlphaFoldDB" id="A0ABD2KVM7"/>